<dbReference type="Proteomes" id="UP000598467">
    <property type="component" value="Unassembled WGS sequence"/>
</dbReference>
<organism evidence="1 2">
    <name type="scientific">Roseibium aggregatum</name>
    <dbReference type="NCBI Taxonomy" id="187304"/>
    <lineage>
        <taxon>Bacteria</taxon>
        <taxon>Pseudomonadati</taxon>
        <taxon>Pseudomonadota</taxon>
        <taxon>Alphaproteobacteria</taxon>
        <taxon>Hyphomicrobiales</taxon>
        <taxon>Stappiaceae</taxon>
        <taxon>Roseibium</taxon>
    </lineage>
</organism>
<protein>
    <submittedName>
        <fullName evidence="1">Uncharacterized protein</fullName>
    </submittedName>
</protein>
<dbReference type="AlphaFoldDB" id="A0A926NYP3"/>
<dbReference type="EMBL" id="JABFCZ010000007">
    <property type="protein sequence ID" value="MBD1546153.1"/>
    <property type="molecule type" value="Genomic_DNA"/>
</dbReference>
<name>A0A926NYP3_9HYPH</name>
<gene>
    <name evidence="1" type="ORF">HK439_07760</name>
</gene>
<evidence type="ECO:0000313" key="2">
    <source>
        <dbReference type="Proteomes" id="UP000598467"/>
    </source>
</evidence>
<comment type="caution">
    <text evidence="1">The sequence shown here is derived from an EMBL/GenBank/DDBJ whole genome shotgun (WGS) entry which is preliminary data.</text>
</comment>
<dbReference type="RefSeq" id="WP_190290822.1">
    <property type="nucleotide sequence ID" value="NZ_JABFCZ010000007.1"/>
</dbReference>
<proteinExistence type="predicted"/>
<accession>A0A926NYP3</accession>
<sequence>MSTKAPLQNRMTPTGDIIASPARGLFMGNRGGRIHDPETKTLTNRRWASRRWICCVTDFKGRRREIMGDGYTELFFLDEATALAAGHRPCFECRREDAKAFVEAFPRNRLEPNAFSTDRMDKVLHGDRLEGRTQRHFHARLADLPDGAFVAIDGTPYALYDRGLIAWTVDGYKASAVKPPLEEVTVLTPECVCETLANGYRPHWHPSAKTARG</sequence>
<evidence type="ECO:0000313" key="1">
    <source>
        <dbReference type="EMBL" id="MBD1546153.1"/>
    </source>
</evidence>
<reference evidence="1" key="1">
    <citation type="submission" date="2020-05" db="EMBL/GenBank/DDBJ databases">
        <title>Identification of trans-AT polyketide cluster in two marine bacteria, producers of a novel glutaramide-containing polyketide sesbanimide D and analogs.</title>
        <authorList>
            <person name="Kacar D."/>
            <person name="Rodriguez P."/>
            <person name="Canedo L."/>
            <person name="Gonzalez E."/>
            <person name="Galan B."/>
            <person name="De La Calle F."/>
            <person name="Garcia J.L."/>
        </authorList>
    </citation>
    <scope>NUCLEOTIDE SEQUENCE</scope>
    <source>
        <strain evidence="1">PHM038</strain>
    </source>
</reference>